<organism evidence="3 4">
    <name type="scientific">Hydnum rufescens UP504</name>
    <dbReference type="NCBI Taxonomy" id="1448309"/>
    <lineage>
        <taxon>Eukaryota</taxon>
        <taxon>Fungi</taxon>
        <taxon>Dikarya</taxon>
        <taxon>Basidiomycota</taxon>
        <taxon>Agaricomycotina</taxon>
        <taxon>Agaricomycetes</taxon>
        <taxon>Cantharellales</taxon>
        <taxon>Hydnaceae</taxon>
        <taxon>Hydnum</taxon>
    </lineage>
</organism>
<evidence type="ECO:0000313" key="4">
    <source>
        <dbReference type="Proteomes" id="UP000886523"/>
    </source>
</evidence>
<sequence>MVEATTPSASISVRIVPGAPPPVPPTKSQLKKRKQKTAKARTSGEEGLDSSRDTAPADPVPNSNSLGGTEEEKKTTEAGPEPELALHPSTIALEGQKPPSPIVDQIINRRIKALGKKIQRIALHSSKPESTLNEDQKRSIASLPNLEASLKELEEIKKGIEVLEHEQAEKQAALRAAEVKETEQRIADAVSYAESKSIIRTRSLTRLVTIAFPPTRSREMSLLRPDEPSLLPNSGAGRRINSSRRFSVSSSRARLWTSLMTVSVKSSNNSSILLPRSRQLLRLPHLLHPPTFLRKRRSLWKTFPRPPQPSHFRTP</sequence>
<accession>A0A9P6DGR9</accession>
<feature type="compositionally biased region" description="Polar residues" evidence="2">
    <location>
        <begin position="1"/>
        <end position="11"/>
    </location>
</feature>
<keyword evidence="4" id="KW-1185">Reference proteome</keyword>
<reference evidence="3" key="1">
    <citation type="journal article" date="2020" name="Nat. Commun.">
        <title>Large-scale genome sequencing of mycorrhizal fungi provides insights into the early evolution of symbiotic traits.</title>
        <authorList>
            <person name="Miyauchi S."/>
            <person name="Kiss E."/>
            <person name="Kuo A."/>
            <person name="Drula E."/>
            <person name="Kohler A."/>
            <person name="Sanchez-Garcia M."/>
            <person name="Morin E."/>
            <person name="Andreopoulos B."/>
            <person name="Barry K.W."/>
            <person name="Bonito G."/>
            <person name="Buee M."/>
            <person name="Carver A."/>
            <person name="Chen C."/>
            <person name="Cichocki N."/>
            <person name="Clum A."/>
            <person name="Culley D."/>
            <person name="Crous P.W."/>
            <person name="Fauchery L."/>
            <person name="Girlanda M."/>
            <person name="Hayes R.D."/>
            <person name="Keri Z."/>
            <person name="LaButti K."/>
            <person name="Lipzen A."/>
            <person name="Lombard V."/>
            <person name="Magnuson J."/>
            <person name="Maillard F."/>
            <person name="Murat C."/>
            <person name="Nolan M."/>
            <person name="Ohm R.A."/>
            <person name="Pangilinan J."/>
            <person name="Pereira M.F."/>
            <person name="Perotto S."/>
            <person name="Peter M."/>
            <person name="Pfister S."/>
            <person name="Riley R."/>
            <person name="Sitrit Y."/>
            <person name="Stielow J.B."/>
            <person name="Szollosi G."/>
            <person name="Zifcakova L."/>
            <person name="Stursova M."/>
            <person name="Spatafora J.W."/>
            <person name="Tedersoo L."/>
            <person name="Vaario L.M."/>
            <person name="Yamada A."/>
            <person name="Yan M."/>
            <person name="Wang P."/>
            <person name="Xu J."/>
            <person name="Bruns T."/>
            <person name="Baldrian P."/>
            <person name="Vilgalys R."/>
            <person name="Dunand C."/>
            <person name="Henrissat B."/>
            <person name="Grigoriev I.V."/>
            <person name="Hibbett D."/>
            <person name="Nagy L.G."/>
            <person name="Martin F.M."/>
        </authorList>
    </citation>
    <scope>NUCLEOTIDE SEQUENCE</scope>
    <source>
        <strain evidence="3">UP504</strain>
    </source>
</reference>
<dbReference type="EMBL" id="MU129342">
    <property type="protein sequence ID" value="KAF9503512.1"/>
    <property type="molecule type" value="Genomic_DNA"/>
</dbReference>
<keyword evidence="1" id="KW-0175">Coiled coil</keyword>
<proteinExistence type="predicted"/>
<feature type="coiled-coil region" evidence="1">
    <location>
        <begin position="146"/>
        <end position="185"/>
    </location>
</feature>
<evidence type="ECO:0000313" key="3">
    <source>
        <dbReference type="EMBL" id="KAF9503512.1"/>
    </source>
</evidence>
<comment type="caution">
    <text evidence="3">The sequence shown here is derived from an EMBL/GenBank/DDBJ whole genome shotgun (WGS) entry which is preliminary data.</text>
</comment>
<evidence type="ECO:0000256" key="2">
    <source>
        <dbReference type="SAM" id="MobiDB-lite"/>
    </source>
</evidence>
<gene>
    <name evidence="3" type="ORF">BS47DRAFT_796577</name>
</gene>
<evidence type="ECO:0000256" key="1">
    <source>
        <dbReference type="SAM" id="Coils"/>
    </source>
</evidence>
<feature type="region of interest" description="Disordered" evidence="2">
    <location>
        <begin position="1"/>
        <end position="101"/>
    </location>
</feature>
<protein>
    <submittedName>
        <fullName evidence="3">Uncharacterized protein</fullName>
    </submittedName>
</protein>
<dbReference type="OrthoDB" id="2409325at2759"/>
<dbReference type="Proteomes" id="UP000886523">
    <property type="component" value="Unassembled WGS sequence"/>
</dbReference>
<dbReference type="AlphaFoldDB" id="A0A9P6DGR9"/>
<name>A0A9P6DGR9_9AGAM</name>
<feature type="compositionally biased region" description="Basic residues" evidence="2">
    <location>
        <begin position="29"/>
        <end position="39"/>
    </location>
</feature>